<name>A0A167I5B1_CALVF</name>
<keyword evidence="2" id="KW-0285">Flavoprotein</keyword>
<dbReference type="SUPFAM" id="SSF50475">
    <property type="entry name" value="FMN-binding split barrel"/>
    <property type="match status" value="1"/>
</dbReference>
<dbReference type="InterPro" id="IPR012349">
    <property type="entry name" value="Split_barrel_FMN-bd"/>
</dbReference>
<reference evidence="7 8" key="1">
    <citation type="journal article" date="2016" name="Mol. Biol. Evol.">
        <title>Comparative Genomics of Early-Diverging Mushroom-Forming Fungi Provides Insights into the Origins of Lignocellulose Decay Capabilities.</title>
        <authorList>
            <person name="Nagy L.G."/>
            <person name="Riley R."/>
            <person name="Tritt A."/>
            <person name="Adam C."/>
            <person name="Daum C."/>
            <person name="Floudas D."/>
            <person name="Sun H."/>
            <person name="Yadav J.S."/>
            <person name="Pangilinan J."/>
            <person name="Larsson K.H."/>
            <person name="Matsuura K."/>
            <person name="Barry K."/>
            <person name="Labutti K."/>
            <person name="Kuo R."/>
            <person name="Ohm R.A."/>
            <person name="Bhattacharya S.S."/>
            <person name="Shirouzu T."/>
            <person name="Yoshinaga Y."/>
            <person name="Martin F.M."/>
            <person name="Grigoriev I.V."/>
            <person name="Hibbett D.S."/>
        </authorList>
    </citation>
    <scope>NUCLEOTIDE SEQUENCE [LARGE SCALE GENOMIC DNA]</scope>
    <source>
        <strain evidence="7 8">TUFC12733</strain>
    </source>
</reference>
<keyword evidence="3" id="KW-0288">FMN</keyword>
<evidence type="ECO:0000256" key="2">
    <source>
        <dbReference type="ARBA" id="ARBA00022630"/>
    </source>
</evidence>
<dbReference type="PANTHER" id="PTHR33798">
    <property type="entry name" value="FLAVOPROTEIN OXYGENASE"/>
    <property type="match status" value="1"/>
</dbReference>
<evidence type="ECO:0000256" key="4">
    <source>
        <dbReference type="ARBA" id="ARBA00038054"/>
    </source>
</evidence>
<protein>
    <recommendedName>
        <fullName evidence="6">Flavin reductase like domain-containing protein</fullName>
    </recommendedName>
</protein>
<dbReference type="EMBL" id="KV417312">
    <property type="protein sequence ID" value="KZO92318.1"/>
    <property type="molecule type" value="Genomic_DNA"/>
</dbReference>
<comment type="cofactor">
    <cofactor evidence="1">
        <name>FMN</name>
        <dbReference type="ChEBI" id="CHEBI:58210"/>
    </cofactor>
</comment>
<feature type="domain" description="Flavin reductase like" evidence="6">
    <location>
        <begin position="63"/>
        <end position="216"/>
    </location>
</feature>
<comment type="similarity">
    <text evidence="4">Belongs to the flavoredoxin family.</text>
</comment>
<gene>
    <name evidence="7" type="ORF">CALVIDRAFT_586064</name>
</gene>
<evidence type="ECO:0000256" key="1">
    <source>
        <dbReference type="ARBA" id="ARBA00001917"/>
    </source>
</evidence>
<evidence type="ECO:0000256" key="5">
    <source>
        <dbReference type="SAM" id="MobiDB-lite"/>
    </source>
</evidence>
<sequence length="261" mass="29243">MSLPPFDPSFQPKHTAPPNPEWQFGDAIDQTAAGREWLEGEKAGWKTFDTMKTDGTLYPLMISGIVPRPVAFVSTVSEDGIENLAAYRHFPLLPVSKPLTHREDTAHNIKTTKQFTVNIISEPFVENANATAIDAPEEFNEWPLSGLTRAESVIVKPPRVKESAFSMECEFLQAIDIKHPDYDIPGYGDGTNTLIIGVVRYIHVRKDVLTERGNAVDPVKLKPVCRLGDISFARIGDMYRLPRLSWEQEKDKIEAALAKKQ</sequence>
<dbReference type="SMART" id="SM00903">
    <property type="entry name" value="Flavin_Reduct"/>
    <property type="match status" value="1"/>
</dbReference>
<evidence type="ECO:0000259" key="6">
    <source>
        <dbReference type="SMART" id="SM00903"/>
    </source>
</evidence>
<dbReference type="OrthoDB" id="298012at2759"/>
<evidence type="ECO:0000313" key="7">
    <source>
        <dbReference type="EMBL" id="KZO92318.1"/>
    </source>
</evidence>
<dbReference type="Gene3D" id="2.30.110.10">
    <property type="entry name" value="Electron Transport, Fmn-binding Protein, Chain A"/>
    <property type="match status" value="1"/>
</dbReference>
<organism evidence="7 8">
    <name type="scientific">Calocera viscosa (strain TUFC12733)</name>
    <dbReference type="NCBI Taxonomy" id="1330018"/>
    <lineage>
        <taxon>Eukaryota</taxon>
        <taxon>Fungi</taxon>
        <taxon>Dikarya</taxon>
        <taxon>Basidiomycota</taxon>
        <taxon>Agaricomycotina</taxon>
        <taxon>Dacrymycetes</taxon>
        <taxon>Dacrymycetales</taxon>
        <taxon>Dacrymycetaceae</taxon>
        <taxon>Calocera</taxon>
    </lineage>
</organism>
<accession>A0A167I5B1</accession>
<dbReference type="InterPro" id="IPR002563">
    <property type="entry name" value="Flavin_Rdtase-like_dom"/>
</dbReference>
<dbReference type="Proteomes" id="UP000076738">
    <property type="component" value="Unassembled WGS sequence"/>
</dbReference>
<feature type="region of interest" description="Disordered" evidence="5">
    <location>
        <begin position="1"/>
        <end position="22"/>
    </location>
</feature>
<evidence type="ECO:0000256" key="3">
    <source>
        <dbReference type="ARBA" id="ARBA00022643"/>
    </source>
</evidence>
<dbReference type="Pfam" id="PF01613">
    <property type="entry name" value="Flavin_Reduct"/>
    <property type="match status" value="1"/>
</dbReference>
<evidence type="ECO:0000313" key="8">
    <source>
        <dbReference type="Proteomes" id="UP000076738"/>
    </source>
</evidence>
<dbReference type="PANTHER" id="PTHR33798:SF5">
    <property type="entry name" value="FLAVIN REDUCTASE LIKE DOMAIN-CONTAINING PROTEIN"/>
    <property type="match status" value="1"/>
</dbReference>
<dbReference type="AlphaFoldDB" id="A0A167I5B1"/>
<proteinExistence type="inferred from homology"/>
<keyword evidence="8" id="KW-1185">Reference proteome</keyword>
<dbReference type="GO" id="GO:0010181">
    <property type="term" value="F:FMN binding"/>
    <property type="evidence" value="ECO:0007669"/>
    <property type="project" value="InterPro"/>
</dbReference>
<dbReference type="STRING" id="1330018.A0A167I5B1"/>